<dbReference type="SUPFAM" id="SSF57667">
    <property type="entry name" value="beta-beta-alpha zinc fingers"/>
    <property type="match status" value="2"/>
</dbReference>
<evidence type="ECO:0000256" key="11">
    <source>
        <dbReference type="ARBA" id="ARBA00023242"/>
    </source>
</evidence>
<keyword evidence="9" id="KW-0238">DNA-binding</keyword>
<organism evidence="15 16">
    <name type="scientific">Sinocyclocheilus rhinocerous</name>
    <dbReference type="NCBI Taxonomy" id="307959"/>
    <lineage>
        <taxon>Eukaryota</taxon>
        <taxon>Metazoa</taxon>
        <taxon>Chordata</taxon>
        <taxon>Craniata</taxon>
        <taxon>Vertebrata</taxon>
        <taxon>Euteleostomi</taxon>
        <taxon>Actinopterygii</taxon>
        <taxon>Neopterygii</taxon>
        <taxon>Teleostei</taxon>
        <taxon>Ostariophysi</taxon>
        <taxon>Cypriniformes</taxon>
        <taxon>Cyprinidae</taxon>
        <taxon>Cyprininae</taxon>
        <taxon>Sinocyclocheilus</taxon>
    </lineage>
</organism>
<feature type="domain" description="C2H2-type" evidence="14">
    <location>
        <begin position="176"/>
        <end position="204"/>
    </location>
</feature>
<evidence type="ECO:0000256" key="7">
    <source>
        <dbReference type="ARBA" id="ARBA00022833"/>
    </source>
</evidence>
<dbReference type="Gene3D" id="3.30.160.60">
    <property type="entry name" value="Classic Zinc Finger"/>
    <property type="match status" value="3"/>
</dbReference>
<evidence type="ECO:0000313" key="16">
    <source>
        <dbReference type="Proteomes" id="UP000472270"/>
    </source>
</evidence>
<dbReference type="GO" id="GO:0005634">
    <property type="term" value="C:nucleus"/>
    <property type="evidence" value="ECO:0007669"/>
    <property type="project" value="UniProtKB-SubCell"/>
</dbReference>
<feature type="domain" description="C2H2-type" evidence="14">
    <location>
        <begin position="205"/>
        <end position="223"/>
    </location>
</feature>
<keyword evidence="5 12" id="KW-0863">Zinc-finger</keyword>
<dbReference type="Pfam" id="PF13894">
    <property type="entry name" value="zf-C2H2_4"/>
    <property type="match status" value="1"/>
</dbReference>
<dbReference type="PROSITE" id="PS00028">
    <property type="entry name" value="ZINC_FINGER_C2H2_1"/>
    <property type="match status" value="2"/>
</dbReference>
<feature type="compositionally biased region" description="Polar residues" evidence="13">
    <location>
        <begin position="46"/>
        <end position="61"/>
    </location>
</feature>
<dbReference type="FunFam" id="3.30.160.60:FF:000446">
    <property type="entry name" value="Zinc finger protein"/>
    <property type="match status" value="1"/>
</dbReference>
<keyword evidence="16" id="KW-1185">Reference proteome</keyword>
<evidence type="ECO:0000256" key="6">
    <source>
        <dbReference type="ARBA" id="ARBA00022786"/>
    </source>
</evidence>
<dbReference type="GO" id="GO:0008270">
    <property type="term" value="F:zinc ion binding"/>
    <property type="evidence" value="ECO:0007669"/>
    <property type="project" value="UniProtKB-KW"/>
</dbReference>
<dbReference type="Ensembl" id="ENSSRHT00000051101.1">
    <property type="protein sequence ID" value="ENSSRHP00000049696.1"/>
    <property type="gene ID" value="ENSSRHG00000025033.1"/>
</dbReference>
<evidence type="ECO:0000313" key="15">
    <source>
        <dbReference type="Ensembl" id="ENSSRHP00000049696.1"/>
    </source>
</evidence>
<dbReference type="InterPro" id="IPR036236">
    <property type="entry name" value="Znf_C2H2_sf"/>
</dbReference>
<keyword evidence="11" id="KW-0539">Nucleus</keyword>
<dbReference type="InterPro" id="IPR050331">
    <property type="entry name" value="Zinc_finger"/>
</dbReference>
<keyword evidence="10" id="KW-0804">Transcription</keyword>
<feature type="region of interest" description="Disordered" evidence="13">
    <location>
        <begin position="42"/>
        <end position="63"/>
    </location>
</feature>
<evidence type="ECO:0000259" key="14">
    <source>
        <dbReference type="PROSITE" id="PS50157"/>
    </source>
</evidence>
<dbReference type="InterPro" id="IPR013087">
    <property type="entry name" value="Znf_C2H2_type"/>
</dbReference>
<evidence type="ECO:0000256" key="9">
    <source>
        <dbReference type="ARBA" id="ARBA00023125"/>
    </source>
</evidence>
<keyword evidence="6" id="KW-0833">Ubl conjugation pathway</keyword>
<dbReference type="FunFam" id="3.30.160.60:FF:000325">
    <property type="entry name" value="ZFP90 zinc finger protein"/>
    <property type="match status" value="1"/>
</dbReference>
<evidence type="ECO:0000256" key="10">
    <source>
        <dbReference type="ARBA" id="ARBA00023163"/>
    </source>
</evidence>
<dbReference type="GO" id="GO:0003677">
    <property type="term" value="F:DNA binding"/>
    <property type="evidence" value="ECO:0007669"/>
    <property type="project" value="UniProtKB-KW"/>
</dbReference>
<proteinExistence type="predicted"/>
<reference evidence="15" key="2">
    <citation type="submission" date="2025-09" db="UniProtKB">
        <authorList>
            <consortium name="Ensembl"/>
        </authorList>
    </citation>
    <scope>IDENTIFICATION</scope>
</reference>
<evidence type="ECO:0000256" key="5">
    <source>
        <dbReference type="ARBA" id="ARBA00022771"/>
    </source>
</evidence>
<keyword evidence="8" id="KW-0805">Transcription regulation</keyword>
<evidence type="ECO:0000256" key="4">
    <source>
        <dbReference type="ARBA" id="ARBA00022737"/>
    </source>
</evidence>
<keyword evidence="4" id="KW-0677">Repeat</keyword>
<evidence type="ECO:0000256" key="12">
    <source>
        <dbReference type="PROSITE-ProRule" id="PRU00042"/>
    </source>
</evidence>
<comment type="subcellular location">
    <subcellularLocation>
        <location evidence="1">Nucleus</location>
    </subcellularLocation>
</comment>
<dbReference type="PROSITE" id="PS50157">
    <property type="entry name" value="ZINC_FINGER_C2H2_2"/>
    <property type="match status" value="4"/>
</dbReference>
<protein>
    <submittedName>
        <fullName evidence="15">Zinc finger protein Xfin-like</fullName>
    </submittedName>
</protein>
<evidence type="ECO:0000256" key="8">
    <source>
        <dbReference type="ARBA" id="ARBA00023015"/>
    </source>
</evidence>
<accession>A0A673JDE9</accession>
<dbReference type="AlphaFoldDB" id="A0A673JDE9"/>
<sequence length="280" mass="32174">MPNLFSRFQVLLQSYTKSGFYGHLAKHKLLGHAKKAIKHKRGNAVNLKSSSSPGQRPTSQKCADDTRLPFSCRFCGRAFASTDSLKKHLRLHKGNKPFRCLDCGKNFARKNYRNSHEKQCQGKSSSFLQRHVSLHSKETVKPYRCKTCESCFSRYDHLKLLSTSPQSKTQEDGDTLQCKVCSKQLSTPSDLKRHMAMLHITDKPFPCKRCGKTYSTKKTLRTHNLTIRCKKISKESVPSAKNDVQTQPSKMSDWQWYHYKQRFFIIFKDPKEKTGACCSP</sequence>
<dbReference type="FunFam" id="3.30.160.60:FF:000100">
    <property type="entry name" value="Zinc finger 45-like"/>
    <property type="match status" value="1"/>
</dbReference>
<reference evidence="15" key="1">
    <citation type="submission" date="2025-08" db="UniProtKB">
        <authorList>
            <consortium name="Ensembl"/>
        </authorList>
    </citation>
    <scope>IDENTIFICATION</scope>
</reference>
<evidence type="ECO:0000256" key="3">
    <source>
        <dbReference type="ARBA" id="ARBA00022723"/>
    </source>
</evidence>
<feature type="domain" description="C2H2-type" evidence="14">
    <location>
        <begin position="98"/>
        <end position="125"/>
    </location>
</feature>
<dbReference type="SMART" id="SM00355">
    <property type="entry name" value="ZnF_C2H2"/>
    <property type="match status" value="4"/>
</dbReference>
<gene>
    <name evidence="15" type="primary">LOC107723434</name>
</gene>
<keyword evidence="7" id="KW-0862">Zinc</keyword>
<dbReference type="GO" id="GO:0010468">
    <property type="term" value="P:regulation of gene expression"/>
    <property type="evidence" value="ECO:0007669"/>
    <property type="project" value="TreeGrafter"/>
</dbReference>
<evidence type="ECO:0000256" key="2">
    <source>
        <dbReference type="ARBA" id="ARBA00004906"/>
    </source>
</evidence>
<keyword evidence="3" id="KW-0479">Metal-binding</keyword>
<comment type="pathway">
    <text evidence="2">Protein modification; protein ubiquitination.</text>
</comment>
<dbReference type="Pfam" id="PF00096">
    <property type="entry name" value="zf-C2H2"/>
    <property type="match status" value="2"/>
</dbReference>
<dbReference type="PANTHER" id="PTHR16515:SF66">
    <property type="entry name" value="C2H2-TYPE DOMAIN-CONTAINING PROTEIN"/>
    <property type="match status" value="1"/>
</dbReference>
<dbReference type="Proteomes" id="UP000472270">
    <property type="component" value="Unassembled WGS sequence"/>
</dbReference>
<feature type="domain" description="C2H2-type" evidence="14">
    <location>
        <begin position="70"/>
        <end position="97"/>
    </location>
</feature>
<evidence type="ECO:0000256" key="1">
    <source>
        <dbReference type="ARBA" id="ARBA00004123"/>
    </source>
</evidence>
<evidence type="ECO:0000256" key="13">
    <source>
        <dbReference type="SAM" id="MobiDB-lite"/>
    </source>
</evidence>
<name>A0A673JDE9_9TELE</name>
<dbReference type="PANTHER" id="PTHR16515">
    <property type="entry name" value="PR DOMAIN ZINC FINGER PROTEIN"/>
    <property type="match status" value="1"/>
</dbReference>